<feature type="chain" id="PRO_5011766818" description="PorV/PorQ family protein" evidence="1">
    <location>
        <begin position="22"/>
        <end position="414"/>
    </location>
</feature>
<keyword evidence="1" id="KW-0732">Signal</keyword>
<protein>
    <recommendedName>
        <fullName evidence="4">PorV/PorQ family protein</fullName>
    </recommendedName>
</protein>
<sequence>MRRMPLLGCLAVLATALAAEAQDVPAPEPEPRPERLYLNPGVLMGSTRMVAMGGAFAGIAEGTAGFAGNLAALAHRAPGLERDWDVGVTFSLLDVPLSNRRRQDLDNDGLADLAPRSRQYLLGLLLQYKQFGVGTFLRTRSVSYCATPECRSQDYIQVSVTHSALAGAVAFGQDDFIVSMGLYAGQATLSQGAEEWRYGGTGLSLDLLFRPHGRPYRIGIAVRPEVVGTWQRADGQLPVLGGRPIYSGVVSPAVLSVGVSRRFGEGAERYNRLSPAARRQFLENGELNVPPEELQDMPTGTLLVSGQVDFISSVERAVALRSVASFDEQPENVGSAMLLQPRVGAEHDSWPGRVRTRLGLFVEPSPFEGQAPRPHLTGGFELFLFRYWQDWSFSTSFDLARRYTNVGFSLGFWR</sequence>
<evidence type="ECO:0000313" key="3">
    <source>
        <dbReference type="Proteomes" id="UP000199181"/>
    </source>
</evidence>
<dbReference type="EMBL" id="FOIJ01000019">
    <property type="protein sequence ID" value="SEU34643.1"/>
    <property type="molecule type" value="Genomic_DNA"/>
</dbReference>
<evidence type="ECO:0000313" key="2">
    <source>
        <dbReference type="EMBL" id="SEU34643.1"/>
    </source>
</evidence>
<dbReference type="Proteomes" id="UP000199181">
    <property type="component" value="Unassembled WGS sequence"/>
</dbReference>
<evidence type="ECO:0000256" key="1">
    <source>
        <dbReference type="SAM" id="SignalP"/>
    </source>
</evidence>
<gene>
    <name evidence="2" type="ORF">SAMN05443639_11994</name>
</gene>
<reference evidence="3" key="1">
    <citation type="submission" date="2016-10" db="EMBL/GenBank/DDBJ databases">
        <authorList>
            <person name="Varghese N."/>
            <person name="Submissions S."/>
        </authorList>
    </citation>
    <scope>NUCLEOTIDE SEQUENCE [LARGE SCALE GENOMIC DNA]</scope>
    <source>
        <strain evidence="3">DSM 16858</strain>
    </source>
</reference>
<evidence type="ECO:0008006" key="4">
    <source>
        <dbReference type="Google" id="ProtNLM"/>
    </source>
</evidence>
<name>A0A1I0L6G7_9BACT</name>
<dbReference type="RefSeq" id="WP_093525219.1">
    <property type="nucleotide sequence ID" value="NZ_FOIJ01000019.1"/>
</dbReference>
<proteinExistence type="predicted"/>
<organism evidence="2 3">
    <name type="scientific">Stigmatella erecta</name>
    <dbReference type="NCBI Taxonomy" id="83460"/>
    <lineage>
        <taxon>Bacteria</taxon>
        <taxon>Pseudomonadati</taxon>
        <taxon>Myxococcota</taxon>
        <taxon>Myxococcia</taxon>
        <taxon>Myxococcales</taxon>
        <taxon>Cystobacterineae</taxon>
        <taxon>Archangiaceae</taxon>
        <taxon>Stigmatella</taxon>
    </lineage>
</organism>
<feature type="signal peptide" evidence="1">
    <location>
        <begin position="1"/>
        <end position="21"/>
    </location>
</feature>
<accession>A0A1I0L6G7</accession>
<keyword evidence="3" id="KW-1185">Reference proteome</keyword>
<dbReference type="AlphaFoldDB" id="A0A1I0L6G7"/>